<accession>A0ABR1BQP7</accession>
<comment type="caution">
    <text evidence="2">The sequence shown here is derived from an EMBL/GenBank/DDBJ whole genome shotgun (WGS) entry which is preliminary data.</text>
</comment>
<keyword evidence="3" id="KW-1185">Reference proteome</keyword>
<organism evidence="2 3">
    <name type="scientific">Necator americanus</name>
    <name type="common">Human hookworm</name>
    <dbReference type="NCBI Taxonomy" id="51031"/>
    <lineage>
        <taxon>Eukaryota</taxon>
        <taxon>Metazoa</taxon>
        <taxon>Ecdysozoa</taxon>
        <taxon>Nematoda</taxon>
        <taxon>Chromadorea</taxon>
        <taxon>Rhabditida</taxon>
        <taxon>Rhabditina</taxon>
        <taxon>Rhabditomorpha</taxon>
        <taxon>Strongyloidea</taxon>
        <taxon>Ancylostomatidae</taxon>
        <taxon>Bunostominae</taxon>
        <taxon>Necator</taxon>
    </lineage>
</organism>
<dbReference type="Proteomes" id="UP001303046">
    <property type="component" value="Unassembled WGS sequence"/>
</dbReference>
<feature type="compositionally biased region" description="Basic residues" evidence="1">
    <location>
        <begin position="1"/>
        <end position="16"/>
    </location>
</feature>
<reference evidence="2 3" key="1">
    <citation type="submission" date="2023-08" db="EMBL/GenBank/DDBJ databases">
        <title>A Necator americanus chromosomal reference genome.</title>
        <authorList>
            <person name="Ilik V."/>
            <person name="Petrzelkova K.J."/>
            <person name="Pardy F."/>
            <person name="Fuh T."/>
            <person name="Niatou-Singa F.S."/>
            <person name="Gouil Q."/>
            <person name="Baker L."/>
            <person name="Ritchie M.E."/>
            <person name="Jex A.R."/>
            <person name="Gazzola D."/>
            <person name="Li H."/>
            <person name="Toshio Fujiwara R."/>
            <person name="Zhan B."/>
            <person name="Aroian R.V."/>
            <person name="Pafco B."/>
            <person name="Schwarz E.M."/>
        </authorList>
    </citation>
    <scope>NUCLEOTIDE SEQUENCE [LARGE SCALE GENOMIC DNA]</scope>
    <source>
        <strain evidence="2 3">Aroian</strain>
        <tissue evidence="2">Whole animal</tissue>
    </source>
</reference>
<evidence type="ECO:0000313" key="3">
    <source>
        <dbReference type="Proteomes" id="UP001303046"/>
    </source>
</evidence>
<gene>
    <name evidence="2" type="primary">Necator_chrI.g1504</name>
    <name evidence="2" type="ORF">RB195_005378</name>
</gene>
<name>A0ABR1BQP7_NECAM</name>
<evidence type="ECO:0000313" key="2">
    <source>
        <dbReference type="EMBL" id="KAK6727647.1"/>
    </source>
</evidence>
<proteinExistence type="predicted"/>
<dbReference type="EMBL" id="JAVFWL010000001">
    <property type="protein sequence ID" value="KAK6727647.1"/>
    <property type="molecule type" value="Genomic_DNA"/>
</dbReference>
<feature type="region of interest" description="Disordered" evidence="1">
    <location>
        <begin position="1"/>
        <end position="27"/>
    </location>
</feature>
<evidence type="ECO:0000256" key="1">
    <source>
        <dbReference type="SAM" id="MobiDB-lite"/>
    </source>
</evidence>
<protein>
    <submittedName>
        <fullName evidence="2">Uncharacterized protein</fullName>
    </submittedName>
</protein>
<sequence length="109" mass="12432">MLNKKWRSIHNSRRKSSNNTNVPSAPVDRCSKRTQLLLRVHVWHVFFRIESFNHCQPTLAAAQRFAGDVSRASALFACVIFLLEGEKHIPHDDDALSNAKTIKKLEPVL</sequence>